<evidence type="ECO:0000313" key="3">
    <source>
        <dbReference type="EMBL" id="NEZ59100.1"/>
    </source>
</evidence>
<dbReference type="Proteomes" id="UP000481033">
    <property type="component" value="Unassembled WGS sequence"/>
</dbReference>
<dbReference type="PANTHER" id="PTHR12697">
    <property type="entry name" value="PBS LYASE HEAT-LIKE PROTEIN"/>
    <property type="match status" value="1"/>
</dbReference>
<dbReference type="Pfam" id="PF13646">
    <property type="entry name" value="HEAT_2"/>
    <property type="match status" value="2"/>
</dbReference>
<keyword evidence="2" id="KW-0605">Phycobilisome</keyword>
<evidence type="ECO:0000313" key="4">
    <source>
        <dbReference type="Proteomes" id="UP000481033"/>
    </source>
</evidence>
<dbReference type="GO" id="GO:0016491">
    <property type="term" value="F:oxidoreductase activity"/>
    <property type="evidence" value="ECO:0007669"/>
    <property type="project" value="TreeGrafter"/>
</dbReference>
<accession>A0A6M0RT99</accession>
<dbReference type="GO" id="GO:0030089">
    <property type="term" value="C:phycobilisome"/>
    <property type="evidence" value="ECO:0007669"/>
    <property type="project" value="UniProtKB-KW"/>
</dbReference>
<organism evidence="3 4">
    <name type="scientific">Adonisia turfae CCMR0081</name>
    <dbReference type="NCBI Taxonomy" id="2292702"/>
    <lineage>
        <taxon>Bacteria</taxon>
        <taxon>Bacillati</taxon>
        <taxon>Cyanobacteriota</taxon>
        <taxon>Adonisia</taxon>
        <taxon>Adonisia turfae</taxon>
    </lineage>
</organism>
<dbReference type="InterPro" id="IPR011989">
    <property type="entry name" value="ARM-like"/>
</dbReference>
<reference evidence="3 4" key="1">
    <citation type="journal article" date="2020" name="Microb. Ecol.">
        <title>Ecogenomics of the Marine Benthic Filamentous Cyanobacterium Adonisia.</title>
        <authorList>
            <person name="Walter J.M."/>
            <person name="Coutinho F.H."/>
            <person name="Leomil L."/>
            <person name="Hargreaves P.I."/>
            <person name="Campeao M.E."/>
            <person name="Vieira V.V."/>
            <person name="Silva B.S."/>
            <person name="Fistarol G.O."/>
            <person name="Salomon P.S."/>
            <person name="Sawabe T."/>
            <person name="Mino S."/>
            <person name="Hosokawa M."/>
            <person name="Miyashita H."/>
            <person name="Maruyama F."/>
            <person name="van Verk M.C."/>
            <person name="Dutilh B.E."/>
            <person name="Thompson C.C."/>
            <person name="Thompson F.L."/>
        </authorList>
    </citation>
    <scope>NUCLEOTIDE SEQUENCE [LARGE SCALE GENOMIC DNA]</scope>
    <source>
        <strain evidence="3 4">CCMR0081</strain>
    </source>
</reference>
<dbReference type="SUPFAM" id="SSF48371">
    <property type="entry name" value="ARM repeat"/>
    <property type="match status" value="1"/>
</dbReference>
<sequence>MSGVPHNPDGQPLTTDQAFININQTADPGLRYYAAWWLGKMRICQPQAIDALLLALEDETDRSPDGGYPLRRNAVTALGKIGQGNDRVVLALINCLHCDDYYVREKAAQSLESLGDSLAVPPLINLLEGGVAAAVQDSDKPHLVQPYNAILEALGTLGNEELATIIAPFLDHDVPQVRNAAARAMYQITGETQYAERLVKVLAHDQLQLRRAALMDLGAVGYLAGATAIANTLAENSMKLIALRGILEHQISFEIQSGEDTSPISDDSRQVMELMDSLL</sequence>
<evidence type="ECO:0000256" key="1">
    <source>
        <dbReference type="ARBA" id="ARBA00022549"/>
    </source>
</evidence>
<dbReference type="Gene3D" id="1.25.10.10">
    <property type="entry name" value="Leucine-rich Repeat Variant"/>
    <property type="match status" value="2"/>
</dbReference>
<keyword evidence="4" id="KW-1185">Reference proteome</keyword>
<dbReference type="AlphaFoldDB" id="A0A6M0RT99"/>
<dbReference type="EMBL" id="QXHD01000004">
    <property type="protein sequence ID" value="NEZ59100.1"/>
    <property type="molecule type" value="Genomic_DNA"/>
</dbReference>
<proteinExistence type="predicted"/>
<keyword evidence="1" id="KW-0042">Antenna complex</keyword>
<evidence type="ECO:0000256" key="2">
    <source>
        <dbReference type="ARBA" id="ARBA00022738"/>
    </source>
</evidence>
<name>A0A6M0RT99_9CYAN</name>
<dbReference type="Pfam" id="PF03130">
    <property type="entry name" value="HEAT_PBS"/>
    <property type="match status" value="1"/>
</dbReference>
<protein>
    <submittedName>
        <fullName evidence="3">HEAT repeat domain-containing protein</fullName>
    </submittedName>
</protein>
<dbReference type="InterPro" id="IPR004155">
    <property type="entry name" value="PBS_lyase_HEAT"/>
</dbReference>
<dbReference type="SMART" id="SM00567">
    <property type="entry name" value="EZ_HEAT"/>
    <property type="match status" value="6"/>
</dbReference>
<gene>
    <name evidence="3" type="ORF">DXZ20_26345</name>
</gene>
<dbReference type="PANTHER" id="PTHR12697:SF5">
    <property type="entry name" value="DEOXYHYPUSINE HYDROXYLASE"/>
    <property type="match status" value="1"/>
</dbReference>
<dbReference type="RefSeq" id="WP_163702032.1">
    <property type="nucleotide sequence ID" value="NZ_QXHD01000004.1"/>
</dbReference>
<comment type="caution">
    <text evidence="3">The sequence shown here is derived from an EMBL/GenBank/DDBJ whole genome shotgun (WGS) entry which is preliminary data.</text>
</comment>
<dbReference type="InterPro" id="IPR016024">
    <property type="entry name" value="ARM-type_fold"/>
</dbReference>